<organism evidence="1 2">
    <name type="scientific">Ajellomyces capsulatus (strain H143)</name>
    <name type="common">Darling's disease fungus</name>
    <name type="synonym">Histoplasma capsulatum</name>
    <dbReference type="NCBI Taxonomy" id="544712"/>
    <lineage>
        <taxon>Eukaryota</taxon>
        <taxon>Fungi</taxon>
        <taxon>Dikarya</taxon>
        <taxon>Ascomycota</taxon>
        <taxon>Pezizomycotina</taxon>
        <taxon>Eurotiomycetes</taxon>
        <taxon>Eurotiomycetidae</taxon>
        <taxon>Onygenales</taxon>
        <taxon>Ajellomycetaceae</taxon>
        <taxon>Histoplasma</taxon>
    </lineage>
</organism>
<reference evidence="2" key="1">
    <citation type="submission" date="2009-05" db="EMBL/GenBank/DDBJ databases">
        <title>The genome sequence of Ajellomyces capsulatus strain H143.</title>
        <authorList>
            <person name="Champion M."/>
            <person name="Cuomo C.A."/>
            <person name="Ma L.-J."/>
            <person name="Henn M.R."/>
            <person name="Sil A."/>
            <person name="Goldman B."/>
            <person name="Young S.K."/>
            <person name="Kodira C.D."/>
            <person name="Zeng Q."/>
            <person name="Koehrsen M."/>
            <person name="Alvarado L."/>
            <person name="Berlin A.M."/>
            <person name="Borenstein D."/>
            <person name="Chen Z."/>
            <person name="Engels R."/>
            <person name="Freedman E."/>
            <person name="Gellesch M."/>
            <person name="Goldberg J."/>
            <person name="Griggs A."/>
            <person name="Gujja S."/>
            <person name="Heiman D.I."/>
            <person name="Hepburn T.A."/>
            <person name="Howarth C."/>
            <person name="Jen D."/>
            <person name="Larson L."/>
            <person name="Lewis B."/>
            <person name="Mehta T."/>
            <person name="Park D."/>
            <person name="Pearson M."/>
            <person name="Roberts A."/>
            <person name="Saif S."/>
            <person name="Shea T.D."/>
            <person name="Shenoy N."/>
            <person name="Sisk P."/>
            <person name="Stolte C."/>
            <person name="Sykes S."/>
            <person name="Walk T."/>
            <person name="White J."/>
            <person name="Yandava C."/>
            <person name="Klein B."/>
            <person name="McEwen J.G."/>
            <person name="Puccia R."/>
            <person name="Goldman G.H."/>
            <person name="Felipe M.S."/>
            <person name="Nino-Vega G."/>
            <person name="San-Blas G."/>
            <person name="Taylor J.W."/>
            <person name="Mendoza L."/>
            <person name="Galagan J.E."/>
            <person name="Nusbaum C."/>
            <person name="Birren B.W."/>
        </authorList>
    </citation>
    <scope>NUCLEOTIDE SEQUENCE [LARGE SCALE GENOMIC DNA]</scope>
    <source>
        <strain evidence="2">H143</strain>
    </source>
</reference>
<dbReference type="AlphaFoldDB" id="C6HAV1"/>
<gene>
    <name evidence="1" type="ORF">HCDG_03833</name>
</gene>
<dbReference type="EMBL" id="GG692422">
    <property type="protein sequence ID" value="EER42374.1"/>
    <property type="molecule type" value="Genomic_DNA"/>
</dbReference>
<dbReference type="OMA" id="FALNCQA"/>
<evidence type="ECO:0000313" key="1">
    <source>
        <dbReference type="EMBL" id="EER42374.1"/>
    </source>
</evidence>
<evidence type="ECO:0000313" key="2">
    <source>
        <dbReference type="Proteomes" id="UP000002624"/>
    </source>
</evidence>
<accession>C6HAV1</accession>
<proteinExistence type="predicted"/>
<name>C6HAV1_AJECH</name>
<sequence length="153" mass="16761">MDAARHVPAGSLSDPGRKTDITSVCRLVHSHLQRREQKKTGLALEAGLRKVTQRYDTIRYDTRGTNANKSFNESFKASPHVSFQLQPANRIANCIPGASDVLADKLPSPRRGKLVGFALNCQALAKGRKVGWNQLGDQAGRLVEVIIIMLGNM</sequence>
<protein>
    <submittedName>
        <fullName evidence="1">Uncharacterized protein</fullName>
    </submittedName>
</protein>
<dbReference type="Proteomes" id="UP000002624">
    <property type="component" value="Unassembled WGS sequence"/>
</dbReference>
<dbReference type="HOGENOM" id="CLU_1712766_0_0_1"/>
<dbReference type="VEuPathDB" id="FungiDB:HCDG_03833"/>